<dbReference type="STRING" id="1603555.SU86_002290"/>
<keyword evidence="1" id="KW-1277">Toxin-antitoxin system</keyword>
<evidence type="ECO:0000313" key="7">
    <source>
        <dbReference type="EMBL" id="AJZ75406.1"/>
    </source>
</evidence>
<dbReference type="GO" id="GO:0003729">
    <property type="term" value="F:mRNA binding"/>
    <property type="evidence" value="ECO:0007669"/>
    <property type="project" value="InterPro"/>
</dbReference>
<evidence type="ECO:0008006" key="9">
    <source>
        <dbReference type="Google" id="ProtNLM"/>
    </source>
</evidence>
<dbReference type="KEGG" id="tah:SU86_002290"/>
<sequence>MSKLSPIHGKELVKILSNQFNFHPIRQKGSHVTLTNGTIYVTVPLKEIRIGLLGTILQDCGITREEFLKQT</sequence>
<protein>
    <recommendedName>
        <fullName evidence="9">Periplasmic or secreted lipoprotein</fullName>
    </recommendedName>
</protein>
<keyword evidence="6" id="KW-0346">Stress response</keyword>
<evidence type="ECO:0000256" key="5">
    <source>
        <dbReference type="ARBA" id="ARBA00022884"/>
    </source>
</evidence>
<keyword evidence="5" id="KW-0694">RNA-binding</keyword>
<evidence type="ECO:0000256" key="2">
    <source>
        <dbReference type="ARBA" id="ARBA00022722"/>
    </source>
</evidence>
<dbReference type="Gene3D" id="3.30.920.30">
    <property type="entry name" value="Hypothetical protein"/>
    <property type="match status" value="1"/>
</dbReference>
<dbReference type="RefSeq" id="WP_048188000.1">
    <property type="nucleotide sequence ID" value="NZ_CP011097.1"/>
</dbReference>
<dbReference type="OrthoDB" id="7619at2157"/>
<organism evidence="7 8">
    <name type="scientific">Candidatus Nitrosotenuis cloacae</name>
    <dbReference type="NCBI Taxonomy" id="1603555"/>
    <lineage>
        <taxon>Archaea</taxon>
        <taxon>Nitrososphaerota</taxon>
        <taxon>Candidatus Nitrosotenuis</taxon>
    </lineage>
</organism>
<dbReference type="InterPro" id="IPR012933">
    <property type="entry name" value="HicA_mRNA_interferase"/>
</dbReference>
<keyword evidence="2" id="KW-0540">Nuclease</keyword>
<dbReference type="GO" id="GO:0016787">
    <property type="term" value="F:hydrolase activity"/>
    <property type="evidence" value="ECO:0007669"/>
    <property type="project" value="UniProtKB-KW"/>
</dbReference>
<dbReference type="Proteomes" id="UP000266745">
    <property type="component" value="Chromosome"/>
</dbReference>
<dbReference type="SUPFAM" id="SSF54786">
    <property type="entry name" value="YcfA/nrd intein domain"/>
    <property type="match status" value="1"/>
</dbReference>
<dbReference type="InterPro" id="IPR038570">
    <property type="entry name" value="HicA_sf"/>
</dbReference>
<keyword evidence="3" id="KW-0255">Endonuclease</keyword>
<dbReference type="Pfam" id="PF07927">
    <property type="entry name" value="HicA_toxin"/>
    <property type="match status" value="1"/>
</dbReference>
<evidence type="ECO:0000256" key="3">
    <source>
        <dbReference type="ARBA" id="ARBA00022759"/>
    </source>
</evidence>
<evidence type="ECO:0000256" key="1">
    <source>
        <dbReference type="ARBA" id="ARBA00022649"/>
    </source>
</evidence>
<proteinExistence type="predicted"/>
<accession>A0A3G1B3U3</accession>
<dbReference type="GO" id="GO:0004519">
    <property type="term" value="F:endonuclease activity"/>
    <property type="evidence" value="ECO:0007669"/>
    <property type="project" value="UniProtKB-KW"/>
</dbReference>
<keyword evidence="4" id="KW-0378">Hydrolase</keyword>
<evidence type="ECO:0000256" key="4">
    <source>
        <dbReference type="ARBA" id="ARBA00022801"/>
    </source>
</evidence>
<dbReference type="EMBL" id="CP011097">
    <property type="protein sequence ID" value="AJZ75406.1"/>
    <property type="molecule type" value="Genomic_DNA"/>
</dbReference>
<name>A0A3G1B3U3_9ARCH</name>
<evidence type="ECO:0000313" key="8">
    <source>
        <dbReference type="Proteomes" id="UP000266745"/>
    </source>
</evidence>
<keyword evidence="8" id="KW-1185">Reference proteome</keyword>
<gene>
    <name evidence="7" type="ORF">SU86_002290</name>
</gene>
<reference evidence="7 8" key="1">
    <citation type="journal article" date="2016" name="Sci. Rep.">
        <title>A novel ammonia-oxidizing archaeon from wastewater treatment plant: Its enrichment, physiological and genomic characteristics.</title>
        <authorList>
            <person name="Li Y."/>
            <person name="Ding K."/>
            <person name="Wen X."/>
            <person name="Zhang B."/>
            <person name="Shen B."/>
            <person name="Yang Y."/>
        </authorList>
    </citation>
    <scope>NUCLEOTIDE SEQUENCE [LARGE SCALE GENOMIC DNA]</scope>
    <source>
        <strain evidence="7 8">SAT1</strain>
    </source>
</reference>
<evidence type="ECO:0000256" key="6">
    <source>
        <dbReference type="ARBA" id="ARBA00023016"/>
    </source>
</evidence>
<dbReference type="GeneID" id="24875215"/>
<dbReference type="AlphaFoldDB" id="A0A3G1B3U3"/>